<dbReference type="NCBIfam" id="NF038110">
    <property type="entry name" value="Lys_methyl_FliB"/>
    <property type="match status" value="1"/>
</dbReference>
<accession>A0A1X7ANF8</accession>
<protein>
    <submittedName>
        <fullName evidence="1">Flagellar biosynthetic protein FliU</fullName>
    </submittedName>
</protein>
<dbReference type="RefSeq" id="WP_087112109.1">
    <property type="nucleotide sequence ID" value="NZ_CBCSCN010000010.1"/>
</dbReference>
<dbReference type="AlphaFoldDB" id="A0A1X7ANF8"/>
<dbReference type="EMBL" id="FWPT01000008">
    <property type="protein sequence ID" value="SMA49662.1"/>
    <property type="molecule type" value="Genomic_DNA"/>
</dbReference>
<evidence type="ECO:0000313" key="2">
    <source>
        <dbReference type="Proteomes" id="UP000196573"/>
    </source>
</evidence>
<name>A0A1X7ANF8_9GAMM</name>
<dbReference type="Proteomes" id="UP000196573">
    <property type="component" value="Unassembled WGS sequence"/>
</dbReference>
<reference evidence="1 2" key="1">
    <citation type="submission" date="2017-03" db="EMBL/GenBank/DDBJ databases">
        <authorList>
            <person name="Afonso C.L."/>
            <person name="Miller P.J."/>
            <person name="Scott M.A."/>
            <person name="Spackman E."/>
            <person name="Goraichik I."/>
            <person name="Dimitrov K.M."/>
            <person name="Suarez D.L."/>
            <person name="Swayne D.E."/>
        </authorList>
    </citation>
    <scope>NUCLEOTIDE SEQUENCE [LARGE SCALE GENOMIC DNA]</scope>
    <source>
        <strain evidence="1">SB41UT1</strain>
    </source>
</reference>
<keyword evidence="1" id="KW-0966">Cell projection</keyword>
<keyword evidence="2" id="KW-1185">Reference proteome</keyword>
<keyword evidence="1" id="KW-0282">Flagellum</keyword>
<evidence type="ECO:0000313" key="1">
    <source>
        <dbReference type="EMBL" id="SMA49662.1"/>
    </source>
</evidence>
<dbReference type="OrthoDB" id="86584at2"/>
<proteinExistence type="predicted"/>
<gene>
    <name evidence="1" type="primary">fliU</name>
    <name evidence="1" type="ORF">EHSB41UT_03444</name>
</gene>
<sequence length="394" mass="44788">MTATPNNILYPRFYQEFSCIGPDCEHDCCQNWRITIDRKTYKAYSKTTDPRLREVTDKMTRPRQQNDLDYRRIPLTEEGRCPLQNTDGTCHVHGEHGEQLLSITCKTYPRKIRKIANTVEASLTLSCPEAARKALLDPSAMMFEHGPNLPAGLAQSIIAKEPSGFTLFRQTAFQAVLGEKEMPDERLFRLGILFSLVARQQKDQRDITVACEEYLRMQSSGELSALYLNLSDGKRGLAIVLKELLTGTNFFRANKVLASYHQQMVKALQDNFTDGEVNLEKLLKARQPNLEQCINECGHGLVNMMLHWIYSSEICLKQGDDLLTSYAAFVLKYIIIRFYLLTLAEEGKNAELLIGVVHSLSRSADHNDTFLKNLYQLLADKGWGSHAQFLSLLK</sequence>
<keyword evidence="1" id="KW-0969">Cilium</keyword>
<organism evidence="1 2">
    <name type="scientific">Parendozoicomonas haliclonae</name>
    <dbReference type="NCBI Taxonomy" id="1960125"/>
    <lineage>
        <taxon>Bacteria</taxon>
        <taxon>Pseudomonadati</taxon>
        <taxon>Pseudomonadota</taxon>
        <taxon>Gammaproteobacteria</taxon>
        <taxon>Oceanospirillales</taxon>
        <taxon>Endozoicomonadaceae</taxon>
        <taxon>Parendozoicomonas</taxon>
    </lineage>
</organism>